<dbReference type="GO" id="GO:0005739">
    <property type="term" value="C:mitochondrion"/>
    <property type="evidence" value="ECO:0000318"/>
    <property type="project" value="GO_Central"/>
</dbReference>
<name>A0A1U8M811_GOSHI</name>
<comment type="subcellular location">
    <subcellularLocation>
        <location evidence="1">Mitochondrion</location>
    </subcellularLocation>
</comment>
<proteinExistence type="inferred from homology"/>
<keyword evidence="4" id="KW-0496">Mitochondrion</keyword>
<accession>A0A1U8M811</accession>
<keyword evidence="8" id="KW-1185">Reference proteome</keyword>
<dbReference type="PANTHER" id="PTHR13675:SF0">
    <property type="entry name" value="LYR MOTIF-CONTAINING PROTEIN 2"/>
    <property type="match status" value="1"/>
</dbReference>
<reference evidence="9" key="2">
    <citation type="submission" date="2025-08" db="UniProtKB">
        <authorList>
            <consortium name="RefSeq"/>
        </authorList>
    </citation>
    <scope>IDENTIFICATION</scope>
</reference>
<dbReference type="InterPro" id="IPR045293">
    <property type="entry name" value="Complex1_LYR_LYRM2"/>
</dbReference>
<protein>
    <recommendedName>
        <fullName evidence="5">LYR motif-containing protein 2</fullName>
    </recommendedName>
</protein>
<comment type="similarity">
    <text evidence="2">Belongs to the complex I LYR family.</text>
</comment>
<organism evidence="8 9">
    <name type="scientific">Gossypium hirsutum</name>
    <name type="common">Upland cotton</name>
    <name type="synonym">Gossypium mexicanum</name>
    <dbReference type="NCBI Taxonomy" id="3635"/>
    <lineage>
        <taxon>Eukaryota</taxon>
        <taxon>Viridiplantae</taxon>
        <taxon>Streptophyta</taxon>
        <taxon>Embryophyta</taxon>
        <taxon>Tracheophyta</taxon>
        <taxon>Spermatophyta</taxon>
        <taxon>Magnoliopsida</taxon>
        <taxon>eudicotyledons</taxon>
        <taxon>Gunneridae</taxon>
        <taxon>Pentapetalae</taxon>
        <taxon>rosids</taxon>
        <taxon>malvids</taxon>
        <taxon>Malvales</taxon>
        <taxon>Malvaceae</taxon>
        <taxon>Malvoideae</taxon>
        <taxon>Gossypium</taxon>
    </lineage>
</organism>
<evidence type="ECO:0000256" key="3">
    <source>
        <dbReference type="ARBA" id="ARBA00022946"/>
    </source>
</evidence>
<evidence type="ECO:0000313" key="9">
    <source>
        <dbReference type="RefSeq" id="XP_016721679.1"/>
    </source>
</evidence>
<evidence type="ECO:0000256" key="6">
    <source>
        <dbReference type="ARBA" id="ARBA00044735"/>
    </source>
</evidence>
<dbReference type="PaxDb" id="3635-A0A1U8M811"/>
<evidence type="ECO:0000256" key="1">
    <source>
        <dbReference type="ARBA" id="ARBA00004173"/>
    </source>
</evidence>
<reference evidence="8" key="1">
    <citation type="journal article" date="2020" name="Nat. Genet.">
        <title>Genomic diversifications of five Gossypium allopolyploid species and their impact on cotton improvement.</title>
        <authorList>
            <person name="Chen Z.J."/>
            <person name="Sreedasyam A."/>
            <person name="Ando A."/>
            <person name="Song Q."/>
            <person name="De Santiago L.M."/>
            <person name="Hulse-Kemp A.M."/>
            <person name="Ding M."/>
            <person name="Ye W."/>
            <person name="Kirkbride R.C."/>
            <person name="Jenkins J."/>
            <person name="Plott C."/>
            <person name="Lovell J."/>
            <person name="Lin Y.M."/>
            <person name="Vaughn R."/>
            <person name="Liu B."/>
            <person name="Simpson S."/>
            <person name="Scheffler B.E."/>
            <person name="Wen L."/>
            <person name="Saski C.A."/>
            <person name="Grover C.E."/>
            <person name="Hu G."/>
            <person name="Conover J.L."/>
            <person name="Carlson J.W."/>
            <person name="Shu S."/>
            <person name="Boston L.B."/>
            <person name="Williams M."/>
            <person name="Peterson D.G."/>
            <person name="McGee K."/>
            <person name="Jones D.C."/>
            <person name="Wendel J.F."/>
            <person name="Stelly D.M."/>
            <person name="Grimwood J."/>
            <person name="Schmutz J."/>
        </authorList>
    </citation>
    <scope>NUCLEOTIDE SEQUENCE [LARGE SCALE GENOMIC DNA]</scope>
    <source>
        <strain evidence="8">cv. TM-1</strain>
    </source>
</reference>
<dbReference type="OrthoDB" id="74240at2759"/>
<dbReference type="Proteomes" id="UP000818029">
    <property type="component" value="Chromosome A01"/>
</dbReference>
<evidence type="ECO:0000256" key="5">
    <source>
        <dbReference type="ARBA" id="ARBA00026235"/>
    </source>
</evidence>
<evidence type="ECO:0000256" key="2">
    <source>
        <dbReference type="ARBA" id="ARBA00009508"/>
    </source>
</evidence>
<dbReference type="Pfam" id="PF05347">
    <property type="entry name" value="Complex1_LYR"/>
    <property type="match status" value="1"/>
</dbReference>
<dbReference type="InterPro" id="IPR008011">
    <property type="entry name" value="Complex1_LYR_dom"/>
</dbReference>
<dbReference type="CDD" id="cd20262">
    <property type="entry name" value="Complex1_LYR_LYRM2"/>
    <property type="match status" value="1"/>
</dbReference>
<dbReference type="KEGG" id="ghi:107933885"/>
<dbReference type="PANTHER" id="PTHR13675">
    <property type="entry name" value="LYR MOTIF-CONTAINING PROTEIN 2"/>
    <property type="match status" value="1"/>
</dbReference>
<dbReference type="GeneID" id="107933885"/>
<dbReference type="SMR" id="A0A1U8M811"/>
<dbReference type="AlphaFoldDB" id="A0A1U8M811"/>
<dbReference type="RefSeq" id="XP_016721679.1">
    <property type="nucleotide sequence ID" value="XM_016866190.1"/>
</dbReference>
<evidence type="ECO:0000259" key="7">
    <source>
        <dbReference type="Pfam" id="PF05347"/>
    </source>
</evidence>
<evidence type="ECO:0000256" key="4">
    <source>
        <dbReference type="ARBA" id="ARBA00023128"/>
    </source>
</evidence>
<feature type="domain" description="Complex 1 LYR protein" evidence="7">
    <location>
        <begin position="31"/>
        <end position="86"/>
    </location>
</feature>
<evidence type="ECO:0000313" key="8">
    <source>
        <dbReference type="Proteomes" id="UP000818029"/>
    </source>
</evidence>
<sequence>MESLTYGLDWNRRESVVVLSMDLQGFLLRARVLKLYRQSLRAARKAPHDSRAELKQVIRQEMESNRDCKDRQKIRFLISEGTERLKGLTEMLGMQGHC</sequence>
<gene>
    <name evidence="9" type="primary">LOC107933885</name>
</gene>
<comment type="function">
    <text evidence="6">Involved in efficient integration of the N-module into mitochondrial respiratory chain complex I.</text>
</comment>
<keyword evidence="3" id="KW-0809">Transit peptide</keyword>